<dbReference type="Proteomes" id="UP000697472">
    <property type="component" value="Unassembled WGS sequence"/>
</dbReference>
<dbReference type="SUPFAM" id="SSF53067">
    <property type="entry name" value="Actin-like ATPase domain"/>
    <property type="match status" value="1"/>
</dbReference>
<dbReference type="Gene3D" id="3.30.420.40">
    <property type="match status" value="2"/>
</dbReference>
<dbReference type="InterPro" id="IPR000600">
    <property type="entry name" value="ROK"/>
</dbReference>
<reference evidence="3 4" key="1">
    <citation type="submission" date="2021-01" db="EMBL/GenBank/DDBJ databases">
        <title>Genomic Encyclopedia of Type Strains, Phase IV (KMG-IV): sequencing the most valuable type-strain genomes for metagenomic binning, comparative biology and taxonomic classification.</title>
        <authorList>
            <person name="Goeker M."/>
        </authorList>
    </citation>
    <scope>NUCLEOTIDE SEQUENCE [LARGE SCALE GENOMIC DNA]</scope>
    <source>
        <strain evidence="3 4">DSM 27382</strain>
    </source>
</reference>
<sequence length="321" mass="35805">MARFLTIDIGGTFIKSALIDEQFKLEMLEKRPTPKTNLDDFQASLDDLVASVRDEIAGISISCPGQINDKTGFIHSGGLISYLKLYPLGQNLAQKHQIPVTVINDANAAGLAEGRLGNLLDVDYGAVLVLGTGVGLALISKGQLFSLRNAELIPLLQRFQTRDKAQNNQEQAEQRQIGNQFFQASLQSLFENSGSAVNFINQASQVLNLEEADGRLVFEQLETGHNPDLNQLFQDYCRQIALHIINLKGLFDFDRILIGGGISQQELLIEEIKRQYDLLCQEQKLLRDKEEFKILSCHFHNQANLIGAFCHFQDMKASIES</sequence>
<protein>
    <submittedName>
        <fullName evidence="3">NBD/HSP70 family sugar kinase</fullName>
    </submittedName>
</protein>
<keyword evidence="3" id="KW-0418">Kinase</keyword>
<evidence type="ECO:0000313" key="4">
    <source>
        <dbReference type="Proteomes" id="UP000697472"/>
    </source>
</evidence>
<dbReference type="PANTHER" id="PTHR18964">
    <property type="entry name" value="ROK (REPRESSOR, ORF, KINASE) FAMILY"/>
    <property type="match status" value="1"/>
</dbReference>
<proteinExistence type="inferred from homology"/>
<dbReference type="Pfam" id="PF00480">
    <property type="entry name" value="ROK"/>
    <property type="match status" value="2"/>
</dbReference>
<gene>
    <name evidence="3" type="ORF">JOC28_000278</name>
</gene>
<dbReference type="InterPro" id="IPR043129">
    <property type="entry name" value="ATPase_NBD"/>
</dbReference>
<dbReference type="EMBL" id="JAFBEH010000003">
    <property type="protein sequence ID" value="MBM7641986.1"/>
    <property type="molecule type" value="Genomic_DNA"/>
</dbReference>
<dbReference type="PANTHER" id="PTHR18964:SF170">
    <property type="entry name" value="SUGAR KINASE"/>
    <property type="match status" value="1"/>
</dbReference>
<accession>A0ABS2PPL8</accession>
<keyword evidence="3" id="KW-0808">Transferase</keyword>
<dbReference type="GO" id="GO:0016301">
    <property type="term" value="F:kinase activity"/>
    <property type="evidence" value="ECO:0007669"/>
    <property type="project" value="UniProtKB-KW"/>
</dbReference>
<evidence type="ECO:0000256" key="1">
    <source>
        <dbReference type="ARBA" id="ARBA00006479"/>
    </source>
</evidence>
<dbReference type="CDD" id="cd24152">
    <property type="entry name" value="ASKHA_NBD_ROK-like"/>
    <property type="match status" value="1"/>
</dbReference>
<keyword evidence="4" id="KW-1185">Reference proteome</keyword>
<evidence type="ECO:0000256" key="2">
    <source>
        <dbReference type="SAM" id="Coils"/>
    </source>
</evidence>
<evidence type="ECO:0000313" key="3">
    <source>
        <dbReference type="EMBL" id="MBM7641986.1"/>
    </source>
</evidence>
<keyword evidence="2" id="KW-0175">Coiled coil</keyword>
<comment type="caution">
    <text evidence="3">The sequence shown here is derived from an EMBL/GenBank/DDBJ whole genome shotgun (WGS) entry which is preliminary data.</text>
</comment>
<name>A0ABS2PPL8_9STRE</name>
<organism evidence="3 4">
    <name type="scientific">Streptococcus loxodontisalivarius</name>
    <dbReference type="NCBI Taxonomy" id="1349415"/>
    <lineage>
        <taxon>Bacteria</taxon>
        <taxon>Bacillati</taxon>
        <taxon>Bacillota</taxon>
        <taxon>Bacilli</taxon>
        <taxon>Lactobacillales</taxon>
        <taxon>Streptococcaceae</taxon>
        <taxon>Streptococcus</taxon>
    </lineage>
</organism>
<feature type="coiled-coil region" evidence="2">
    <location>
        <begin position="262"/>
        <end position="289"/>
    </location>
</feature>
<dbReference type="RefSeq" id="WP_205008854.1">
    <property type="nucleotide sequence ID" value="NZ_JAFBEH010000003.1"/>
</dbReference>
<comment type="similarity">
    <text evidence="1">Belongs to the ROK (NagC/XylR) family.</text>
</comment>